<organism evidence="3 4">
    <name type="scientific">Kouleothrix aurantiaca</name>
    <dbReference type="NCBI Taxonomy" id="186479"/>
    <lineage>
        <taxon>Bacteria</taxon>
        <taxon>Bacillati</taxon>
        <taxon>Chloroflexota</taxon>
        <taxon>Chloroflexia</taxon>
        <taxon>Chloroflexales</taxon>
        <taxon>Roseiflexineae</taxon>
        <taxon>Roseiflexaceae</taxon>
        <taxon>Kouleothrix</taxon>
    </lineage>
</organism>
<dbReference type="SUPFAM" id="SSF52317">
    <property type="entry name" value="Class I glutamine amidotransferase-like"/>
    <property type="match status" value="1"/>
</dbReference>
<gene>
    <name evidence="3" type="ORF">SE17_08840</name>
</gene>
<evidence type="ECO:0000313" key="4">
    <source>
        <dbReference type="Proteomes" id="UP000050509"/>
    </source>
</evidence>
<name>A0A0P9DJD2_9CHLR</name>
<feature type="non-terminal residue" evidence="3">
    <location>
        <position position="1"/>
    </location>
</feature>
<dbReference type="GO" id="GO:0016740">
    <property type="term" value="F:transferase activity"/>
    <property type="evidence" value="ECO:0007669"/>
    <property type="project" value="UniProtKB-KW"/>
</dbReference>
<protein>
    <submittedName>
        <fullName evidence="3">Glutamine amidotransferase</fullName>
    </submittedName>
</protein>
<dbReference type="NCBIfam" id="TIGR01382">
    <property type="entry name" value="PfpI"/>
    <property type="match status" value="1"/>
</dbReference>
<comment type="similarity">
    <text evidence="1">Belongs to the peptidase C56 family.</text>
</comment>
<dbReference type="AlphaFoldDB" id="A0A0P9DJD2"/>
<proteinExistence type="inferred from homology"/>
<dbReference type="PROSITE" id="PS51276">
    <property type="entry name" value="PEPTIDASE_C56_PFPI"/>
    <property type="match status" value="1"/>
</dbReference>
<dbReference type="Pfam" id="PF01965">
    <property type="entry name" value="DJ-1_PfpI"/>
    <property type="match status" value="1"/>
</dbReference>
<comment type="caution">
    <text evidence="3">The sequence shown here is derived from an EMBL/GenBank/DDBJ whole genome shotgun (WGS) entry which is preliminary data.</text>
</comment>
<dbReference type="InterPro" id="IPR029062">
    <property type="entry name" value="Class_I_gatase-like"/>
</dbReference>
<dbReference type="InterPro" id="IPR002818">
    <property type="entry name" value="DJ-1/PfpI"/>
</dbReference>
<dbReference type="CDD" id="cd03134">
    <property type="entry name" value="GATase1_PfpI_like"/>
    <property type="match status" value="1"/>
</dbReference>
<dbReference type="EMBL" id="LJCR01000226">
    <property type="protein sequence ID" value="KPV53574.1"/>
    <property type="molecule type" value="Genomic_DNA"/>
</dbReference>
<reference evidence="3 4" key="1">
    <citation type="submission" date="2015-09" db="EMBL/GenBank/DDBJ databases">
        <title>Draft genome sequence of Kouleothrix aurantiaca JCM 19913.</title>
        <authorList>
            <person name="Hemp J."/>
        </authorList>
    </citation>
    <scope>NUCLEOTIDE SEQUENCE [LARGE SCALE GENOMIC DNA]</scope>
    <source>
        <strain evidence="3 4">COM-B</strain>
    </source>
</reference>
<evidence type="ECO:0000313" key="3">
    <source>
        <dbReference type="EMBL" id="KPV53574.1"/>
    </source>
</evidence>
<dbReference type="PATRIC" id="fig|186479.3.peg.4400"/>
<dbReference type="Proteomes" id="UP000050509">
    <property type="component" value="Unassembled WGS sequence"/>
</dbReference>
<keyword evidence="3" id="KW-0808">Transferase</keyword>
<evidence type="ECO:0000259" key="2">
    <source>
        <dbReference type="Pfam" id="PF01965"/>
    </source>
</evidence>
<dbReference type="InterPro" id="IPR006286">
    <property type="entry name" value="C56_PfpI-like"/>
</dbReference>
<keyword evidence="3" id="KW-0315">Glutamine amidotransferase</keyword>
<dbReference type="Gene3D" id="3.40.50.880">
    <property type="match status" value="1"/>
</dbReference>
<accession>A0A0P9DJD2</accession>
<dbReference type="PANTHER" id="PTHR42733">
    <property type="entry name" value="DJ-1 PROTEIN"/>
    <property type="match status" value="1"/>
</dbReference>
<dbReference type="PANTHER" id="PTHR42733:SF12">
    <property type="entry name" value="PROTEINASE"/>
    <property type="match status" value="1"/>
</dbReference>
<keyword evidence="4" id="KW-1185">Reference proteome</keyword>
<feature type="domain" description="DJ-1/PfpI" evidence="2">
    <location>
        <begin position="5"/>
        <end position="152"/>
    </location>
</feature>
<sequence length="170" mass="18243">DDIPALEQAAATVHIISPKGGKVKGWKHTEWGDTFTVDATLADAQPDDYDALLLPGGVMNPDTLRTIPEAVSFATRFFDDGKPIASICHGPWLLAETGKISGYTLTSYPSIRTDLKNAGANVVDREAVVDRGVVTSRNPDDLPAFNKAMIEEFAEGRHGGNGKRARTHSA</sequence>
<evidence type="ECO:0000256" key="1">
    <source>
        <dbReference type="ARBA" id="ARBA00008542"/>
    </source>
</evidence>